<protein>
    <recommendedName>
        <fullName evidence="1">GST N-terminal domain-containing protein</fullName>
    </recommendedName>
</protein>
<dbReference type="Gene3D" id="1.20.1050.10">
    <property type="match status" value="1"/>
</dbReference>
<evidence type="ECO:0000259" key="1">
    <source>
        <dbReference type="PROSITE" id="PS50404"/>
    </source>
</evidence>
<proteinExistence type="predicted"/>
<dbReference type="SUPFAM" id="SSF52833">
    <property type="entry name" value="Thioredoxin-like"/>
    <property type="match status" value="1"/>
</dbReference>
<name>A0A8E2JAX3_9PEZI</name>
<dbReference type="Pfam" id="PF13409">
    <property type="entry name" value="GST_N_2"/>
    <property type="match status" value="1"/>
</dbReference>
<sequence>MAAQTEPEIVLYDLACIKNICFSPTVWRIRLMLNYKHIPYRTIFLEFPDIEPTLRGLGLVPSESASGSKPKYTVPAIQHVPTNTYIMDSVPIAQFLESTYPDPPVPLTSELGREIEAKARAVVGKAFRTSVMPREIGILSPRSQEYFRRTREASLGHRLEDLLDPDKEEQCWNAVGDGMRIVGELMRTHKADGPFVLGARPSGTDFFIAGSLQCARVVDEGVFQRNIKYPGYKEIYEACLPYMEKKN</sequence>
<keyword evidence="3" id="KW-1185">Reference proteome</keyword>
<dbReference type="Proteomes" id="UP000250266">
    <property type="component" value="Unassembled WGS sequence"/>
</dbReference>
<reference evidence="2 3" key="1">
    <citation type="journal article" date="2016" name="Nat. Commun.">
        <title>Ectomycorrhizal ecology is imprinted in the genome of the dominant symbiotic fungus Cenococcum geophilum.</title>
        <authorList>
            <consortium name="DOE Joint Genome Institute"/>
            <person name="Peter M."/>
            <person name="Kohler A."/>
            <person name="Ohm R.A."/>
            <person name="Kuo A."/>
            <person name="Krutzmann J."/>
            <person name="Morin E."/>
            <person name="Arend M."/>
            <person name="Barry K.W."/>
            <person name="Binder M."/>
            <person name="Choi C."/>
            <person name="Clum A."/>
            <person name="Copeland A."/>
            <person name="Grisel N."/>
            <person name="Haridas S."/>
            <person name="Kipfer T."/>
            <person name="LaButti K."/>
            <person name="Lindquist E."/>
            <person name="Lipzen A."/>
            <person name="Maire R."/>
            <person name="Meier B."/>
            <person name="Mihaltcheva S."/>
            <person name="Molinier V."/>
            <person name="Murat C."/>
            <person name="Poggeler S."/>
            <person name="Quandt C.A."/>
            <person name="Sperisen C."/>
            <person name="Tritt A."/>
            <person name="Tisserant E."/>
            <person name="Crous P.W."/>
            <person name="Henrissat B."/>
            <person name="Nehls U."/>
            <person name="Egli S."/>
            <person name="Spatafora J.W."/>
            <person name="Grigoriev I.V."/>
            <person name="Martin F.M."/>
        </authorList>
    </citation>
    <scope>NUCLEOTIDE SEQUENCE [LARGE SCALE GENOMIC DNA]</scope>
    <source>
        <strain evidence="2 3">CBS 459.81</strain>
    </source>
</reference>
<evidence type="ECO:0000313" key="3">
    <source>
        <dbReference type="Proteomes" id="UP000250266"/>
    </source>
</evidence>
<dbReference type="EMBL" id="KV745288">
    <property type="protein sequence ID" value="OCK75677.1"/>
    <property type="molecule type" value="Genomic_DNA"/>
</dbReference>
<gene>
    <name evidence="2" type="ORF">K432DRAFT_337042</name>
</gene>
<dbReference type="AlphaFoldDB" id="A0A8E2JAX3"/>
<dbReference type="InterPro" id="IPR004045">
    <property type="entry name" value="Glutathione_S-Trfase_N"/>
</dbReference>
<dbReference type="Gene3D" id="3.40.30.10">
    <property type="entry name" value="Glutaredoxin"/>
    <property type="match status" value="1"/>
</dbReference>
<dbReference type="InterPro" id="IPR036249">
    <property type="entry name" value="Thioredoxin-like_sf"/>
</dbReference>
<feature type="domain" description="GST N-terminal" evidence="1">
    <location>
        <begin position="13"/>
        <end position="104"/>
    </location>
</feature>
<dbReference type="InterPro" id="IPR054416">
    <property type="entry name" value="GST_UstS-like_C"/>
</dbReference>
<dbReference type="OrthoDB" id="4951845at2759"/>
<evidence type="ECO:0000313" key="2">
    <source>
        <dbReference type="EMBL" id="OCK75677.1"/>
    </source>
</evidence>
<organism evidence="2 3">
    <name type="scientific">Lepidopterella palustris CBS 459.81</name>
    <dbReference type="NCBI Taxonomy" id="1314670"/>
    <lineage>
        <taxon>Eukaryota</taxon>
        <taxon>Fungi</taxon>
        <taxon>Dikarya</taxon>
        <taxon>Ascomycota</taxon>
        <taxon>Pezizomycotina</taxon>
        <taxon>Dothideomycetes</taxon>
        <taxon>Pleosporomycetidae</taxon>
        <taxon>Mytilinidiales</taxon>
        <taxon>Argynnaceae</taxon>
        <taxon>Lepidopterella</taxon>
    </lineage>
</organism>
<dbReference type="Pfam" id="PF22041">
    <property type="entry name" value="GST_C_7"/>
    <property type="match status" value="1"/>
</dbReference>
<dbReference type="PROSITE" id="PS50404">
    <property type="entry name" value="GST_NTER"/>
    <property type="match status" value="1"/>
</dbReference>
<accession>A0A8E2JAX3</accession>